<accession>A0A926Z878</accession>
<feature type="domain" description="ATPase AAA-type core" evidence="2">
    <location>
        <begin position="183"/>
        <end position="286"/>
    </location>
</feature>
<evidence type="ECO:0000313" key="4">
    <source>
        <dbReference type="Proteomes" id="UP000631421"/>
    </source>
</evidence>
<proteinExistence type="predicted"/>
<organism evidence="3 4">
    <name type="scientific">Pseudanabaena cinerea FACHB-1277</name>
    <dbReference type="NCBI Taxonomy" id="2949581"/>
    <lineage>
        <taxon>Bacteria</taxon>
        <taxon>Bacillati</taxon>
        <taxon>Cyanobacteriota</taxon>
        <taxon>Cyanophyceae</taxon>
        <taxon>Pseudanabaenales</taxon>
        <taxon>Pseudanabaenaceae</taxon>
        <taxon>Pseudanabaena</taxon>
        <taxon>Pseudanabaena cinerea</taxon>
    </lineage>
</organism>
<dbReference type="InterPro" id="IPR041685">
    <property type="entry name" value="AAA_GajA/Old/RecF-like"/>
</dbReference>
<dbReference type="PANTHER" id="PTHR40396">
    <property type="entry name" value="ATPASE-LIKE PROTEIN"/>
    <property type="match status" value="1"/>
</dbReference>
<keyword evidence="3" id="KW-0547">Nucleotide-binding</keyword>
<dbReference type="Pfam" id="PF13304">
    <property type="entry name" value="AAA_21"/>
    <property type="match status" value="1"/>
</dbReference>
<reference evidence="3" key="1">
    <citation type="journal article" date="2015" name="ISME J.">
        <title>Draft Genome Sequence of Streptomyces incarnatus NRRL8089, which Produces the Nucleoside Antibiotic Sinefungin.</title>
        <authorList>
            <person name="Oshima K."/>
            <person name="Hattori M."/>
            <person name="Shimizu H."/>
            <person name="Fukuda K."/>
            <person name="Nemoto M."/>
            <person name="Inagaki K."/>
            <person name="Tamura T."/>
        </authorList>
    </citation>
    <scope>NUCLEOTIDE SEQUENCE</scope>
    <source>
        <strain evidence="3">FACHB-1277</strain>
    </source>
</reference>
<dbReference type="GO" id="GO:0016887">
    <property type="term" value="F:ATP hydrolysis activity"/>
    <property type="evidence" value="ECO:0007669"/>
    <property type="project" value="InterPro"/>
</dbReference>
<dbReference type="Pfam" id="PF13175">
    <property type="entry name" value="AAA_15"/>
    <property type="match status" value="1"/>
</dbReference>
<dbReference type="EMBL" id="JACJPY010000033">
    <property type="protein sequence ID" value="MBD2150769.1"/>
    <property type="molecule type" value="Genomic_DNA"/>
</dbReference>
<dbReference type="InterPro" id="IPR027417">
    <property type="entry name" value="P-loop_NTPase"/>
</dbReference>
<dbReference type="PANTHER" id="PTHR40396:SF1">
    <property type="entry name" value="ATPASE AAA-TYPE CORE DOMAIN-CONTAINING PROTEIN"/>
    <property type="match status" value="1"/>
</dbReference>
<keyword evidence="3" id="KW-0067">ATP-binding</keyword>
<dbReference type="InterPro" id="IPR003959">
    <property type="entry name" value="ATPase_AAA_core"/>
</dbReference>
<evidence type="ECO:0000313" key="3">
    <source>
        <dbReference type="EMBL" id="MBD2150769.1"/>
    </source>
</evidence>
<dbReference type="Gene3D" id="3.40.50.300">
    <property type="entry name" value="P-loop containing nucleotide triphosphate hydrolases"/>
    <property type="match status" value="2"/>
</dbReference>
<dbReference type="GO" id="GO:0005524">
    <property type="term" value="F:ATP binding"/>
    <property type="evidence" value="ECO:0007669"/>
    <property type="project" value="UniProtKB-KW"/>
</dbReference>
<protein>
    <submittedName>
        <fullName evidence="3">ATP-binding protein</fullName>
    </submittedName>
</protein>
<feature type="domain" description="Endonuclease GajA/Old nuclease/RecF-like AAA" evidence="1">
    <location>
        <begin position="2"/>
        <end position="59"/>
    </location>
</feature>
<comment type="caution">
    <text evidence="3">The sequence shown here is derived from an EMBL/GenBank/DDBJ whole genome shotgun (WGS) entry which is preliminary data.</text>
</comment>
<dbReference type="Proteomes" id="UP000631421">
    <property type="component" value="Unassembled WGS sequence"/>
</dbReference>
<dbReference type="SUPFAM" id="SSF52540">
    <property type="entry name" value="P-loop containing nucleoside triphosphate hydrolases"/>
    <property type="match status" value="1"/>
</dbReference>
<evidence type="ECO:0000259" key="2">
    <source>
        <dbReference type="Pfam" id="PF13304"/>
    </source>
</evidence>
<keyword evidence="4" id="KW-1185">Reference proteome</keyword>
<evidence type="ECO:0000259" key="1">
    <source>
        <dbReference type="Pfam" id="PF13175"/>
    </source>
</evidence>
<reference evidence="3" key="2">
    <citation type="submission" date="2020-08" db="EMBL/GenBank/DDBJ databases">
        <authorList>
            <person name="Chen M."/>
            <person name="Teng W."/>
            <person name="Zhao L."/>
            <person name="Hu C."/>
            <person name="Zhou Y."/>
            <person name="Han B."/>
            <person name="Song L."/>
            <person name="Shu W."/>
        </authorList>
    </citation>
    <scope>NUCLEOTIDE SEQUENCE</scope>
    <source>
        <strain evidence="3">FACHB-1277</strain>
    </source>
</reference>
<sequence length="383" mass="43848">MTQLNIKNLGQIKSANIDFGDLTLFVGSQATGKSILLQLIKLLFDFENIRDTLMKYGYQWEADISNFNELYFGEGMHNLWGESTKVILYDEEIDLQELLVDELPNESEQIFFVPAQRVLTLENGWPRSFTSFEIGDPYVVRNFSEHLRLLMQQGFSNKDNTVFPQTGRLRQDISDAINASIFHNAKVELNTVGMRKRIQINVNGNLLPFMAWSAGQREFMPLLLGLYWLMPVSEDSKKADIDVVVIEEPEMGLHPRAILSFILVCLELLHRGYRLIISTHSPVLLEAVWAIRNLQNNNSDVKYLYQLFDLKPSPPITELFENILKNKKFSTYYFDQEEDGVEVRDISSLDPFDEDLSTADWGGLTSFSSKASEVVSHAVQDTL</sequence>
<dbReference type="AlphaFoldDB" id="A0A926Z878"/>
<dbReference type="RefSeq" id="WP_190351132.1">
    <property type="nucleotide sequence ID" value="NZ_JACJPY010000033.1"/>
</dbReference>
<name>A0A926Z878_9CYAN</name>
<gene>
    <name evidence="3" type="ORF">H6F44_11650</name>
</gene>